<feature type="region of interest" description="Disordered" evidence="1">
    <location>
        <begin position="15"/>
        <end position="38"/>
    </location>
</feature>
<gene>
    <name evidence="3" type="ORF">IAR63_17970</name>
</gene>
<organism evidence="3 4">
    <name type="scientific">Cylindrospermopsis curvispora GIHE-G1</name>
    <dbReference type="NCBI Taxonomy" id="2666332"/>
    <lineage>
        <taxon>Bacteria</taxon>
        <taxon>Bacillati</taxon>
        <taxon>Cyanobacteriota</taxon>
        <taxon>Cyanophyceae</taxon>
        <taxon>Nostocales</taxon>
        <taxon>Aphanizomenonaceae</taxon>
        <taxon>Cylindrospermopsis</taxon>
    </lineage>
</organism>
<dbReference type="InterPro" id="IPR042095">
    <property type="entry name" value="SUMF_sf"/>
</dbReference>
<sequence length="347" mass="39051">MSSINQQYQYNAVLGGTVDTQEKPSHSGEEPLLTTYEETPHKPNIIGQAISYGEKGINLLFSFLNNGKTSEYQNGYSHKGIDTKPFSFNLVTTNKRGEIISTTLGYARSFIQDLGNGVNLEMVQIPGGKYLMGSRDERCDWEFPEHEVILPNFFMSKYPVTQEQYKAITGANPSMFKGDQLPVENVSWNNAVSFCEELAIKTGKSYTLPSETQWEYACRAGTGTAFYFGDSINSDLVNYNGNYSYGLVHKQKFRQKTLAVGSLMPNAYGLYDMHGNVYEWCLDDWHSNYNGAPDNQNPWFSRSSRWKVVRGGSWNTSPQDCRSTSRSLHMADSAYGDIGFRLVLNVS</sequence>
<dbReference type="Proteomes" id="UP000516013">
    <property type="component" value="Plasmid p-r.curvispora1"/>
</dbReference>
<keyword evidence="3" id="KW-0614">Plasmid</keyword>
<feature type="domain" description="Sulfatase-modifying factor enzyme-like" evidence="2">
    <location>
        <begin position="121"/>
        <end position="343"/>
    </location>
</feature>
<accession>A0A7H0F5Q0</accession>
<proteinExistence type="predicted"/>
<dbReference type="InterPro" id="IPR016187">
    <property type="entry name" value="CTDL_fold"/>
</dbReference>
<evidence type="ECO:0000313" key="3">
    <source>
        <dbReference type="EMBL" id="QNP31366.1"/>
    </source>
</evidence>
<dbReference type="PANTHER" id="PTHR23150:SF19">
    <property type="entry name" value="FORMYLGLYCINE-GENERATING ENZYME"/>
    <property type="match status" value="1"/>
</dbReference>
<dbReference type="Gene3D" id="3.90.1580.10">
    <property type="entry name" value="paralog of FGE (formylglycine-generating enzyme)"/>
    <property type="match status" value="1"/>
</dbReference>
<dbReference type="RefSeq" id="WP_187707542.1">
    <property type="nucleotide sequence ID" value="NZ_CP060823.1"/>
</dbReference>
<keyword evidence="4" id="KW-1185">Reference proteome</keyword>
<dbReference type="SUPFAM" id="SSF56436">
    <property type="entry name" value="C-type lectin-like"/>
    <property type="match status" value="1"/>
</dbReference>
<dbReference type="KEGG" id="ccur:IAR63_17970"/>
<evidence type="ECO:0000256" key="1">
    <source>
        <dbReference type="SAM" id="MobiDB-lite"/>
    </source>
</evidence>
<reference evidence="3 4" key="1">
    <citation type="submission" date="2020-08" db="EMBL/GenBank/DDBJ databases">
        <title>Complete genome sequence of Raphidiopsis curvispora isolated from drinking water reservoir in South Korea.</title>
        <authorList>
            <person name="Jeong J."/>
        </authorList>
    </citation>
    <scope>NUCLEOTIDE SEQUENCE [LARGE SCALE GENOMIC DNA]</scope>
    <source>
        <strain evidence="3 4">GIHE-G1</strain>
        <plasmid evidence="3 4">p-r.curvispora1</plasmid>
    </source>
</reference>
<evidence type="ECO:0000259" key="2">
    <source>
        <dbReference type="Pfam" id="PF03781"/>
    </source>
</evidence>
<dbReference type="PANTHER" id="PTHR23150">
    <property type="entry name" value="SULFATASE MODIFYING FACTOR 1, 2"/>
    <property type="match status" value="1"/>
</dbReference>
<feature type="compositionally biased region" description="Basic and acidic residues" evidence="1">
    <location>
        <begin position="20"/>
        <end position="29"/>
    </location>
</feature>
<dbReference type="AlphaFoldDB" id="A0A7H0F5Q0"/>
<dbReference type="GO" id="GO:0120147">
    <property type="term" value="F:formylglycine-generating oxidase activity"/>
    <property type="evidence" value="ECO:0007669"/>
    <property type="project" value="TreeGrafter"/>
</dbReference>
<evidence type="ECO:0000313" key="4">
    <source>
        <dbReference type="Proteomes" id="UP000516013"/>
    </source>
</evidence>
<dbReference type="InterPro" id="IPR051043">
    <property type="entry name" value="Sulfatase_Mod_Factor_Kinase"/>
</dbReference>
<dbReference type="InterPro" id="IPR005532">
    <property type="entry name" value="SUMF_dom"/>
</dbReference>
<dbReference type="Pfam" id="PF03781">
    <property type="entry name" value="FGE-sulfatase"/>
    <property type="match status" value="1"/>
</dbReference>
<dbReference type="EMBL" id="CP060823">
    <property type="protein sequence ID" value="QNP31366.1"/>
    <property type="molecule type" value="Genomic_DNA"/>
</dbReference>
<protein>
    <submittedName>
        <fullName evidence="3">Formylglycine-generating enzyme family protein</fullName>
    </submittedName>
</protein>
<name>A0A7H0F5Q0_9CYAN</name>
<geneLocation type="plasmid" evidence="3 4">
    <name>p-r.curvispora1</name>
</geneLocation>